<keyword evidence="2 6" id="KW-0812">Transmembrane</keyword>
<reference evidence="8 9" key="1">
    <citation type="submission" date="2014-04" db="EMBL/GenBank/DDBJ databases">
        <authorList>
            <consortium name="DOE Joint Genome Institute"/>
            <person name="Kuo A."/>
            <person name="Girlanda M."/>
            <person name="Perotto S."/>
            <person name="Kohler A."/>
            <person name="Nagy L.G."/>
            <person name="Floudas D."/>
            <person name="Copeland A."/>
            <person name="Barry K.W."/>
            <person name="Cichocki N."/>
            <person name="Veneault-Fourrey C."/>
            <person name="LaButti K."/>
            <person name="Lindquist E.A."/>
            <person name="Lipzen A."/>
            <person name="Lundell T."/>
            <person name="Morin E."/>
            <person name="Murat C."/>
            <person name="Sun H."/>
            <person name="Tunlid A."/>
            <person name="Henrissat B."/>
            <person name="Grigoriev I.V."/>
            <person name="Hibbett D.S."/>
            <person name="Martin F."/>
            <person name="Nordberg H.P."/>
            <person name="Cantor M.N."/>
            <person name="Hua S.X."/>
        </authorList>
    </citation>
    <scope>NUCLEOTIDE SEQUENCE [LARGE SCALE GENOMIC DNA]</scope>
    <source>
        <strain evidence="8 9">MUT 4182</strain>
    </source>
</reference>
<evidence type="ECO:0000313" key="9">
    <source>
        <dbReference type="Proteomes" id="UP000054248"/>
    </source>
</evidence>
<feature type="compositionally biased region" description="Basic and acidic residues" evidence="5">
    <location>
        <begin position="497"/>
        <end position="507"/>
    </location>
</feature>
<dbReference type="EMBL" id="KN822961">
    <property type="protein sequence ID" value="KIO31629.1"/>
    <property type="molecule type" value="Genomic_DNA"/>
</dbReference>
<dbReference type="InterPro" id="IPR020846">
    <property type="entry name" value="MFS_dom"/>
</dbReference>
<dbReference type="STRING" id="1051891.A0A0C3QTN3"/>
<name>A0A0C3QTN3_9AGAM</name>
<feature type="transmembrane region" description="Helical" evidence="6">
    <location>
        <begin position="179"/>
        <end position="197"/>
    </location>
</feature>
<feature type="transmembrane region" description="Helical" evidence="6">
    <location>
        <begin position="145"/>
        <end position="167"/>
    </location>
</feature>
<evidence type="ECO:0000256" key="3">
    <source>
        <dbReference type="ARBA" id="ARBA00022989"/>
    </source>
</evidence>
<feature type="transmembrane region" description="Helical" evidence="6">
    <location>
        <begin position="85"/>
        <end position="104"/>
    </location>
</feature>
<keyword evidence="3 6" id="KW-1133">Transmembrane helix</keyword>
<dbReference type="InterPro" id="IPR011701">
    <property type="entry name" value="MFS"/>
</dbReference>
<comment type="subcellular location">
    <subcellularLocation>
        <location evidence="1">Membrane</location>
        <topology evidence="1">Multi-pass membrane protein</topology>
    </subcellularLocation>
</comment>
<keyword evidence="9" id="KW-1185">Reference proteome</keyword>
<dbReference type="Pfam" id="PF07690">
    <property type="entry name" value="MFS_1"/>
    <property type="match status" value="1"/>
</dbReference>
<dbReference type="PANTHER" id="PTHR42718">
    <property type="entry name" value="MAJOR FACILITATOR SUPERFAMILY MULTIDRUG TRANSPORTER MFSC"/>
    <property type="match status" value="1"/>
</dbReference>
<dbReference type="GO" id="GO:0022857">
    <property type="term" value="F:transmembrane transporter activity"/>
    <property type="evidence" value="ECO:0007669"/>
    <property type="project" value="InterPro"/>
</dbReference>
<organism evidence="8 9">
    <name type="scientific">Tulasnella calospora MUT 4182</name>
    <dbReference type="NCBI Taxonomy" id="1051891"/>
    <lineage>
        <taxon>Eukaryota</taxon>
        <taxon>Fungi</taxon>
        <taxon>Dikarya</taxon>
        <taxon>Basidiomycota</taxon>
        <taxon>Agaricomycotina</taxon>
        <taxon>Agaricomycetes</taxon>
        <taxon>Cantharellales</taxon>
        <taxon>Tulasnellaceae</taxon>
        <taxon>Tulasnella</taxon>
    </lineage>
</organism>
<evidence type="ECO:0000313" key="8">
    <source>
        <dbReference type="EMBL" id="KIO31629.1"/>
    </source>
</evidence>
<feature type="transmembrane region" description="Helical" evidence="6">
    <location>
        <begin position="247"/>
        <end position="266"/>
    </location>
</feature>
<feature type="transmembrane region" description="Helical" evidence="6">
    <location>
        <begin position="286"/>
        <end position="303"/>
    </location>
</feature>
<feature type="transmembrane region" description="Helical" evidence="6">
    <location>
        <begin position="19"/>
        <end position="40"/>
    </location>
</feature>
<dbReference type="InterPro" id="IPR036259">
    <property type="entry name" value="MFS_trans_sf"/>
</dbReference>
<dbReference type="HOGENOM" id="CLU_000960_27_0_1"/>
<reference evidence="9" key="2">
    <citation type="submission" date="2015-01" db="EMBL/GenBank/DDBJ databases">
        <title>Evolutionary Origins and Diversification of the Mycorrhizal Mutualists.</title>
        <authorList>
            <consortium name="DOE Joint Genome Institute"/>
            <consortium name="Mycorrhizal Genomics Consortium"/>
            <person name="Kohler A."/>
            <person name="Kuo A."/>
            <person name="Nagy L.G."/>
            <person name="Floudas D."/>
            <person name="Copeland A."/>
            <person name="Barry K.W."/>
            <person name="Cichocki N."/>
            <person name="Veneault-Fourrey C."/>
            <person name="LaButti K."/>
            <person name="Lindquist E.A."/>
            <person name="Lipzen A."/>
            <person name="Lundell T."/>
            <person name="Morin E."/>
            <person name="Murat C."/>
            <person name="Riley R."/>
            <person name="Ohm R."/>
            <person name="Sun H."/>
            <person name="Tunlid A."/>
            <person name="Henrissat B."/>
            <person name="Grigoriev I.V."/>
            <person name="Hibbett D.S."/>
            <person name="Martin F."/>
        </authorList>
    </citation>
    <scope>NUCLEOTIDE SEQUENCE [LARGE SCALE GENOMIC DNA]</scope>
    <source>
        <strain evidence="9">MUT 4182</strain>
    </source>
</reference>
<evidence type="ECO:0000256" key="1">
    <source>
        <dbReference type="ARBA" id="ARBA00004141"/>
    </source>
</evidence>
<feature type="region of interest" description="Disordered" evidence="5">
    <location>
        <begin position="497"/>
        <end position="571"/>
    </location>
</feature>
<evidence type="ECO:0000256" key="2">
    <source>
        <dbReference type="ARBA" id="ARBA00022692"/>
    </source>
</evidence>
<feature type="transmembrane region" description="Helical" evidence="6">
    <location>
        <begin position="110"/>
        <end position="133"/>
    </location>
</feature>
<accession>A0A0C3QTN3</accession>
<evidence type="ECO:0000256" key="5">
    <source>
        <dbReference type="SAM" id="MobiDB-lite"/>
    </source>
</evidence>
<feature type="transmembrane region" description="Helical" evidence="6">
    <location>
        <begin position="60"/>
        <end position="78"/>
    </location>
</feature>
<evidence type="ECO:0000256" key="6">
    <source>
        <dbReference type="SAM" id="Phobius"/>
    </source>
</evidence>
<evidence type="ECO:0000259" key="7">
    <source>
        <dbReference type="PROSITE" id="PS50850"/>
    </source>
</evidence>
<dbReference type="PROSITE" id="PS50850">
    <property type="entry name" value="MFS"/>
    <property type="match status" value="1"/>
</dbReference>
<dbReference type="SUPFAM" id="SSF103473">
    <property type="entry name" value="MFS general substrate transporter"/>
    <property type="match status" value="2"/>
</dbReference>
<dbReference type="OrthoDB" id="440755at2759"/>
<dbReference type="AlphaFoldDB" id="A0A0C3QTN3"/>
<protein>
    <recommendedName>
        <fullName evidence="7">Major facilitator superfamily (MFS) profile domain-containing protein</fullName>
    </recommendedName>
</protein>
<evidence type="ECO:0000256" key="4">
    <source>
        <dbReference type="ARBA" id="ARBA00023136"/>
    </source>
</evidence>
<dbReference type="PANTHER" id="PTHR42718:SF10">
    <property type="entry name" value="TRANSPORTER, PUTATIVE (AFU_ORTHOLOGUE AFUA_8G06760)-RELATED"/>
    <property type="match status" value="1"/>
</dbReference>
<dbReference type="Gene3D" id="1.20.1250.20">
    <property type="entry name" value="MFS general substrate transporter like domains"/>
    <property type="match status" value="2"/>
</dbReference>
<feature type="compositionally biased region" description="Polar residues" evidence="5">
    <location>
        <begin position="542"/>
        <end position="564"/>
    </location>
</feature>
<dbReference type="GO" id="GO:0016020">
    <property type="term" value="C:membrane"/>
    <property type="evidence" value="ECO:0007669"/>
    <property type="project" value="UniProtKB-SubCell"/>
</dbReference>
<dbReference type="Proteomes" id="UP000054248">
    <property type="component" value="Unassembled WGS sequence"/>
</dbReference>
<sequence length="571" mass="60834">MAEPQSTTPPPLSNLKTTLIVTSVSGVTLLGSFLSGALTIALPSVAEDLGISAANLQWPVSMYSLVNGVFLLVAGGLADTLGRKTLFLVGTAAFAIIALGVSFAQTSFSFIILMSLLGLGPAILSPAGAGILGATFPPGSRIRTIAFASLGAGQPIGFITGLVAGGILSSKWCVWRSLYWLLCGLSTGLGVTAIYSLPPDVHLTRSRMISQLKEFDWIGALLSSIGATSLIFALSDAESAPDGWSTPYIPALLPTAATFLVSFLWWEEKREQNQKHVLMPLSIWRAKGLGTMIAMIFCAWAAFNSMQYLATLMYQQVQRISPLRTAIYFLPMAGSGTCVPSAAKFPTRLICSLRQMDPNANYGFGMLWVMLLSVGPDLFFSAANLHIQNSVGEDKQALAGSLFMIATRYATALGLAVCSAVSTAEARRYTQKKPSNSFDTFNSTSIASSSSDESSFSPDALLQGLRAAGWACLAFTILAFIIAVFGLRGTDIVEKRTSDDEPTRYNEEIELPELRTPTVQAEGNLRAEKSGFEGGDAEFSRDSTVYGSTFRSRMNPTDTNSISSDAAVAPL</sequence>
<keyword evidence="4 6" id="KW-0472">Membrane</keyword>
<feature type="domain" description="Major facilitator superfamily (MFS) profile" evidence="7">
    <location>
        <begin position="20"/>
        <end position="491"/>
    </location>
</feature>
<feature type="transmembrane region" description="Helical" evidence="6">
    <location>
        <begin position="467"/>
        <end position="487"/>
    </location>
</feature>
<proteinExistence type="predicted"/>
<feature type="transmembrane region" description="Helical" evidence="6">
    <location>
        <begin position="217"/>
        <end position="235"/>
    </location>
</feature>
<gene>
    <name evidence="8" type="ORF">M407DRAFT_218794</name>
</gene>
<feature type="transmembrane region" description="Helical" evidence="6">
    <location>
        <begin position="362"/>
        <end position="385"/>
    </location>
</feature>